<keyword evidence="3" id="KW-1185">Reference proteome</keyword>
<dbReference type="AlphaFoldDB" id="A0A1K1LJP2"/>
<dbReference type="Proteomes" id="UP000186323">
    <property type="component" value="Chromosome I"/>
</dbReference>
<evidence type="ECO:0000313" key="2">
    <source>
        <dbReference type="EMBL" id="SFV73702.1"/>
    </source>
</evidence>
<evidence type="ECO:0000256" key="1">
    <source>
        <dbReference type="SAM" id="MobiDB-lite"/>
    </source>
</evidence>
<dbReference type="EMBL" id="LT630450">
    <property type="protein sequence ID" value="SFV73702.1"/>
    <property type="molecule type" value="Genomic_DNA"/>
</dbReference>
<name>A0A1K1LJP2_9BACT</name>
<sequence length="50" mass="5602">MARCRPACPQGENGGPVEKMGLPGRCPEKWHEKSAGDRAFWHPFPQKGLR</sequence>
<reference evidence="3" key="1">
    <citation type="submission" date="2016-10" db="EMBL/GenBank/DDBJ databases">
        <authorList>
            <person name="Wegmann U."/>
        </authorList>
    </citation>
    <scope>NUCLEOTIDE SEQUENCE [LARGE SCALE GENOMIC DNA]</scope>
</reference>
<feature type="compositionally biased region" description="Basic and acidic residues" evidence="1">
    <location>
        <begin position="26"/>
        <end position="40"/>
    </location>
</feature>
<accession>A0A1K1LJP2</accession>
<feature type="region of interest" description="Disordered" evidence="1">
    <location>
        <begin position="1"/>
        <end position="50"/>
    </location>
</feature>
<evidence type="ECO:0000313" key="3">
    <source>
        <dbReference type="Proteomes" id="UP000186323"/>
    </source>
</evidence>
<protein>
    <submittedName>
        <fullName evidence="2">Uncharacterized protein</fullName>
    </submittedName>
</protein>
<gene>
    <name evidence="2" type="ORF">DESPIGER_1873</name>
</gene>
<proteinExistence type="predicted"/>
<organism evidence="2 3">
    <name type="scientific">Desulfovibrio piger</name>
    <dbReference type="NCBI Taxonomy" id="901"/>
    <lineage>
        <taxon>Bacteria</taxon>
        <taxon>Pseudomonadati</taxon>
        <taxon>Thermodesulfobacteriota</taxon>
        <taxon>Desulfovibrionia</taxon>
        <taxon>Desulfovibrionales</taxon>
        <taxon>Desulfovibrionaceae</taxon>
        <taxon>Desulfovibrio</taxon>
    </lineage>
</organism>
<dbReference type="KEGG" id="dpg:DESPIGER_1873"/>